<evidence type="ECO:0000313" key="4">
    <source>
        <dbReference type="Proteomes" id="UP000191663"/>
    </source>
</evidence>
<protein>
    <submittedName>
        <fullName evidence="3">Uncharacterized protein</fullName>
    </submittedName>
</protein>
<dbReference type="EMBL" id="MUKB01000015">
    <property type="protein sequence ID" value="OPX18416.1"/>
    <property type="molecule type" value="Genomic_DNA"/>
</dbReference>
<evidence type="ECO:0000256" key="1">
    <source>
        <dbReference type="SAM" id="Coils"/>
    </source>
</evidence>
<dbReference type="AlphaFoldDB" id="A0A1V4QI63"/>
<evidence type="ECO:0000256" key="2">
    <source>
        <dbReference type="SAM" id="Phobius"/>
    </source>
</evidence>
<feature type="coiled-coil region" evidence="1">
    <location>
        <begin position="39"/>
        <end position="66"/>
    </location>
</feature>
<keyword evidence="1" id="KW-0175">Coiled coil</keyword>
<name>A0A1V4QI63_UNCW3</name>
<proteinExistence type="predicted"/>
<dbReference type="GO" id="GO:0043107">
    <property type="term" value="P:type IV pilus-dependent motility"/>
    <property type="evidence" value="ECO:0007669"/>
    <property type="project" value="InterPro"/>
</dbReference>
<sequence length="164" mass="18824">MYLYDKFRDLIGHGVVNIAVPWFLIVILLYLAVFTCSHNRSLRLRIRRLKQEISELEKISSQVEVSRKVLSSPDERLSAILNTLNTAGKWAGIGLGEVGIGDELERDGYYVLPISLVIKGNYNQIGRFINWIERCDNRIQFTQIRLETKAGRIVCELKGEFIIL</sequence>
<accession>A0A1V4QI63</accession>
<dbReference type="Gene3D" id="3.30.70.60">
    <property type="match status" value="1"/>
</dbReference>
<feature type="transmembrane region" description="Helical" evidence="2">
    <location>
        <begin position="20"/>
        <end position="38"/>
    </location>
</feature>
<keyword evidence="2" id="KW-1133">Transmembrane helix</keyword>
<dbReference type="Pfam" id="PF04350">
    <property type="entry name" value="PilO"/>
    <property type="match status" value="1"/>
</dbReference>
<dbReference type="InterPro" id="IPR014717">
    <property type="entry name" value="Transl_elong_EF1B/ribsomal_bS6"/>
</dbReference>
<gene>
    <name evidence="3" type="ORF">BXT86_01275</name>
</gene>
<evidence type="ECO:0000313" key="3">
    <source>
        <dbReference type="EMBL" id="OPX18416.1"/>
    </source>
</evidence>
<dbReference type="InterPro" id="IPR007445">
    <property type="entry name" value="PilO"/>
</dbReference>
<keyword evidence="2" id="KW-0812">Transmembrane</keyword>
<comment type="caution">
    <text evidence="3">The sequence shown here is derived from an EMBL/GenBank/DDBJ whole genome shotgun (WGS) entry which is preliminary data.</text>
</comment>
<dbReference type="GO" id="GO:0043683">
    <property type="term" value="P:type IV pilus assembly"/>
    <property type="evidence" value="ECO:0007669"/>
    <property type="project" value="InterPro"/>
</dbReference>
<keyword evidence="2" id="KW-0472">Membrane</keyword>
<reference evidence="4" key="1">
    <citation type="submission" date="2017-01" db="EMBL/GenBank/DDBJ databases">
        <title>Novel pathways for hydrocarbon cycling and metabolic interdependencies in hydrothermal sediment communities.</title>
        <authorList>
            <person name="Dombrowski N."/>
            <person name="Seitz K."/>
            <person name="Teske A."/>
            <person name="Baker B."/>
        </authorList>
    </citation>
    <scope>NUCLEOTIDE SEQUENCE [LARGE SCALE GENOMIC DNA]</scope>
</reference>
<organism evidence="3 4">
    <name type="scientific">candidate division WOR-3 bacterium 4484_100</name>
    <dbReference type="NCBI Taxonomy" id="1936077"/>
    <lineage>
        <taxon>Bacteria</taxon>
        <taxon>Bacteria division WOR-3</taxon>
    </lineage>
</organism>
<dbReference type="Proteomes" id="UP000191663">
    <property type="component" value="Unassembled WGS sequence"/>
</dbReference>